<feature type="non-terminal residue" evidence="1">
    <location>
        <position position="1"/>
    </location>
</feature>
<gene>
    <name evidence="1" type="ORF">B0H17DRAFT_1113658</name>
</gene>
<evidence type="ECO:0000313" key="2">
    <source>
        <dbReference type="Proteomes" id="UP001221757"/>
    </source>
</evidence>
<comment type="caution">
    <text evidence="1">The sequence shown here is derived from an EMBL/GenBank/DDBJ whole genome shotgun (WGS) entry which is preliminary data.</text>
</comment>
<reference evidence="1" key="1">
    <citation type="submission" date="2023-03" db="EMBL/GenBank/DDBJ databases">
        <title>Massive genome expansion in bonnet fungi (Mycena s.s.) driven by repeated elements and novel gene families across ecological guilds.</title>
        <authorList>
            <consortium name="Lawrence Berkeley National Laboratory"/>
            <person name="Harder C.B."/>
            <person name="Miyauchi S."/>
            <person name="Viragh M."/>
            <person name="Kuo A."/>
            <person name="Thoen E."/>
            <person name="Andreopoulos B."/>
            <person name="Lu D."/>
            <person name="Skrede I."/>
            <person name="Drula E."/>
            <person name="Henrissat B."/>
            <person name="Morin E."/>
            <person name="Kohler A."/>
            <person name="Barry K."/>
            <person name="LaButti K."/>
            <person name="Morin E."/>
            <person name="Salamov A."/>
            <person name="Lipzen A."/>
            <person name="Mereny Z."/>
            <person name="Hegedus B."/>
            <person name="Baldrian P."/>
            <person name="Stursova M."/>
            <person name="Weitz H."/>
            <person name="Taylor A."/>
            <person name="Grigoriev I.V."/>
            <person name="Nagy L.G."/>
            <person name="Martin F."/>
            <person name="Kauserud H."/>
        </authorList>
    </citation>
    <scope>NUCLEOTIDE SEQUENCE</scope>
    <source>
        <strain evidence="1">CBHHK067</strain>
    </source>
</reference>
<dbReference type="EMBL" id="JARKIE010000703">
    <property type="protein sequence ID" value="KAJ7620628.1"/>
    <property type="molecule type" value="Genomic_DNA"/>
</dbReference>
<dbReference type="Proteomes" id="UP001221757">
    <property type="component" value="Unassembled WGS sequence"/>
</dbReference>
<dbReference type="AlphaFoldDB" id="A0AAD7FIG1"/>
<accession>A0AAD7FIG1</accession>
<proteinExistence type="predicted"/>
<keyword evidence="2" id="KW-1185">Reference proteome</keyword>
<organism evidence="1 2">
    <name type="scientific">Mycena rosella</name>
    <name type="common">Pink bonnet</name>
    <name type="synonym">Agaricus rosellus</name>
    <dbReference type="NCBI Taxonomy" id="1033263"/>
    <lineage>
        <taxon>Eukaryota</taxon>
        <taxon>Fungi</taxon>
        <taxon>Dikarya</taxon>
        <taxon>Basidiomycota</taxon>
        <taxon>Agaricomycotina</taxon>
        <taxon>Agaricomycetes</taxon>
        <taxon>Agaricomycetidae</taxon>
        <taxon>Agaricales</taxon>
        <taxon>Marasmiineae</taxon>
        <taxon>Mycenaceae</taxon>
        <taxon>Mycena</taxon>
    </lineage>
</organism>
<evidence type="ECO:0000313" key="1">
    <source>
        <dbReference type="EMBL" id="KAJ7620628.1"/>
    </source>
</evidence>
<sequence>MILARRAGVRRLFFPGGVPWRMWVSLPAVLGRTDAFCVGAVFVGSRLFFSGIRLGGEGDAGDVWTHLASTSFLALSQTTRRIFVSVIVASRVDGGACLVCLLCGHGPCC</sequence>
<protein>
    <submittedName>
        <fullName evidence="1">Uncharacterized protein</fullName>
    </submittedName>
</protein>
<name>A0AAD7FIG1_MYCRO</name>